<dbReference type="Gene3D" id="3.20.20.60">
    <property type="entry name" value="Phosphoenolpyruvate-binding domains"/>
    <property type="match status" value="1"/>
</dbReference>
<gene>
    <name evidence="7" type="ORF">O181_008329</name>
</gene>
<accession>A0A9Q3BME9</accession>
<feature type="binding site" evidence="6">
    <location>
        <position position="195"/>
    </location>
    <ligand>
        <name>Mg(2+)</name>
        <dbReference type="ChEBI" id="CHEBI:18420"/>
    </ligand>
</feature>
<evidence type="ECO:0000256" key="6">
    <source>
        <dbReference type="PIRSR" id="PIRSR001362-3"/>
    </source>
</evidence>
<dbReference type="GO" id="GO:0004451">
    <property type="term" value="F:isocitrate lyase activity"/>
    <property type="evidence" value="ECO:0007669"/>
    <property type="project" value="InterPro"/>
</dbReference>
<dbReference type="AlphaFoldDB" id="A0A9Q3BME9"/>
<dbReference type="InterPro" id="IPR040442">
    <property type="entry name" value="Pyrv_kinase-like_dom_sf"/>
</dbReference>
<evidence type="ECO:0000256" key="1">
    <source>
        <dbReference type="ARBA" id="ARBA00005704"/>
    </source>
</evidence>
<evidence type="ECO:0000313" key="7">
    <source>
        <dbReference type="EMBL" id="MBW0468614.1"/>
    </source>
</evidence>
<evidence type="ECO:0000256" key="2">
    <source>
        <dbReference type="ARBA" id="ARBA00023239"/>
    </source>
</evidence>
<dbReference type="InterPro" id="IPR015813">
    <property type="entry name" value="Pyrv/PenolPyrv_kinase-like_dom"/>
</dbReference>
<comment type="cofactor">
    <cofactor evidence="6">
        <name>Mg(2+)</name>
        <dbReference type="ChEBI" id="CHEBI:18420"/>
    </cofactor>
    <text evidence="6">Can also use Mn(2+) ion.</text>
</comment>
<dbReference type="InterPro" id="IPR006254">
    <property type="entry name" value="Isocitrate_lyase"/>
</dbReference>
<feature type="active site" description="Proton acceptor" evidence="4">
    <location>
        <position position="233"/>
    </location>
</feature>
<proteinExistence type="inferred from homology"/>
<feature type="binding site" evidence="5">
    <location>
        <begin position="126"/>
        <end position="128"/>
    </location>
    <ligand>
        <name>substrate</name>
    </ligand>
</feature>
<feature type="binding site" evidence="5">
    <location>
        <begin position="462"/>
        <end position="466"/>
    </location>
    <ligand>
        <name>substrate</name>
    </ligand>
</feature>
<keyword evidence="8" id="KW-1185">Reference proteome</keyword>
<dbReference type="SUPFAM" id="SSF51621">
    <property type="entry name" value="Phosphoenolpyruvate/pyruvate domain"/>
    <property type="match status" value="1"/>
</dbReference>
<dbReference type="InterPro" id="IPR018523">
    <property type="entry name" value="Isocitrate_lyase_ph_CS"/>
</dbReference>
<feature type="binding site" evidence="5">
    <location>
        <position position="497"/>
    </location>
    <ligand>
        <name>substrate</name>
    </ligand>
</feature>
<evidence type="ECO:0000256" key="5">
    <source>
        <dbReference type="PIRSR" id="PIRSR001362-2"/>
    </source>
</evidence>
<keyword evidence="2 3" id="KW-0456">Lyase</keyword>
<dbReference type="NCBIfam" id="TIGR01346">
    <property type="entry name" value="isocit_lyase"/>
    <property type="match status" value="1"/>
</dbReference>
<evidence type="ECO:0000256" key="3">
    <source>
        <dbReference type="PIRNR" id="PIRNR001362"/>
    </source>
</evidence>
<dbReference type="GO" id="GO:0046421">
    <property type="term" value="F:methylisocitrate lyase activity"/>
    <property type="evidence" value="ECO:0007669"/>
    <property type="project" value="TreeGrafter"/>
</dbReference>
<reference evidence="7" key="1">
    <citation type="submission" date="2021-03" db="EMBL/GenBank/DDBJ databases">
        <title>Draft genome sequence of rust myrtle Austropuccinia psidii MF-1, a brazilian biotype.</title>
        <authorList>
            <person name="Quecine M.C."/>
            <person name="Pachon D.M.R."/>
            <person name="Bonatelli M.L."/>
            <person name="Correr F.H."/>
            <person name="Franceschini L.M."/>
            <person name="Leite T.F."/>
            <person name="Margarido G.R.A."/>
            <person name="Almeida C.A."/>
            <person name="Ferrarezi J.A."/>
            <person name="Labate C.A."/>
        </authorList>
    </citation>
    <scope>NUCLEOTIDE SEQUENCE</scope>
    <source>
        <strain evidence="7">MF-1</strain>
    </source>
</reference>
<keyword evidence="6" id="KW-0479">Metal-binding</keyword>
<dbReference type="Pfam" id="PF00463">
    <property type="entry name" value="ICL"/>
    <property type="match status" value="1"/>
</dbReference>
<comment type="caution">
    <text evidence="7">The sequence shown here is derived from an EMBL/GenBank/DDBJ whole genome shotgun (WGS) entry which is preliminary data.</text>
</comment>
<dbReference type="Gene3D" id="1.10.10.850">
    <property type="match status" value="1"/>
</dbReference>
<dbReference type="Proteomes" id="UP000765509">
    <property type="component" value="Unassembled WGS sequence"/>
</dbReference>
<dbReference type="GO" id="GO:0046872">
    <property type="term" value="F:metal ion binding"/>
    <property type="evidence" value="ECO:0007669"/>
    <property type="project" value="UniProtKB-KW"/>
</dbReference>
<sequence length="576" mass="64212">MSAMLRYRPMRRSAKPSYRVVMRTHVTSATAMSHEDQLSQLTQSIAAWFQSPRFSNTRRSYSPQTIASKRGSLPIFGDCYANLQARKLLDLLAQAEETCQPVVTMGALDPVQQSQMAYHLPAVYVSGWAASSTFVPGTHEVGPDLADYPYHTVPTAVARLVKAQQLHDRKQWDALSCHGQRSNHQVDYLKPIVADGDNGHGGLSTVMKLAKAFGEAGVAGMHLEDQLVGGKKCGHQAGKVLVPICEHLGRLRAARMQWDIMGLETVLIGRTDAESAKLISSDHDPRDRPFILGAETDGTNSDWITGKRKSLAEEIIEAEERGAQAWEIDQIERKWLETTELMTFDQAVERAFQRHNLSTKDYFNYVQQARSRQLSHNGSLELAMSFLPAGAEKIVWDPYVARTREGYYRFQGGLEAAIQRALHFAEVSDLVWVETKKPDLSQAKMIANRIRERYPQKGLVYNLSPSFNWLEQGFSDNDLKDFVWELGKLGFVFQLISLAGLHSTATITAQLASSLKTEGMLGYVKLIQRKEKEIGCDVLKHQKWSGSEYVDRILSAVSAGSAATAATGEDSTEKTF</sequence>
<name>A0A9Q3BME9_9BASI</name>
<feature type="binding site" evidence="5">
    <location>
        <position position="270"/>
    </location>
    <ligand>
        <name>substrate</name>
    </ligand>
</feature>
<evidence type="ECO:0000313" key="8">
    <source>
        <dbReference type="Proteomes" id="UP000765509"/>
    </source>
</evidence>
<dbReference type="OrthoDB" id="4078635at2759"/>
<protein>
    <recommendedName>
        <fullName evidence="3">Isocitrate lyase</fullName>
    </recommendedName>
</protein>
<dbReference type="PANTHER" id="PTHR21631">
    <property type="entry name" value="ISOCITRATE LYASE/MALATE SYNTHASE"/>
    <property type="match status" value="1"/>
</dbReference>
<feature type="binding site" evidence="5">
    <location>
        <begin position="234"/>
        <end position="235"/>
    </location>
    <ligand>
        <name>substrate</name>
    </ligand>
</feature>
<keyword evidence="6" id="KW-0460">Magnesium</keyword>
<dbReference type="PROSITE" id="PS00161">
    <property type="entry name" value="ISOCITRATE_LYASE"/>
    <property type="match status" value="1"/>
</dbReference>
<evidence type="ECO:0000256" key="4">
    <source>
        <dbReference type="PIRSR" id="PIRSR001362-1"/>
    </source>
</evidence>
<dbReference type="PIRSF" id="PIRSF001362">
    <property type="entry name" value="Isocit_lyase"/>
    <property type="match status" value="1"/>
</dbReference>
<dbReference type="GO" id="GO:0019629">
    <property type="term" value="P:propionate catabolic process, 2-methylcitrate cycle"/>
    <property type="evidence" value="ECO:0007669"/>
    <property type="project" value="TreeGrafter"/>
</dbReference>
<dbReference type="CDD" id="cd00377">
    <property type="entry name" value="ICL_PEPM"/>
    <property type="match status" value="1"/>
</dbReference>
<dbReference type="GO" id="GO:0005759">
    <property type="term" value="C:mitochondrial matrix"/>
    <property type="evidence" value="ECO:0007669"/>
    <property type="project" value="TreeGrafter"/>
</dbReference>
<comment type="similarity">
    <text evidence="1 3">Belongs to the isocitrate lyase/PEP mutase superfamily. Isocitrate lyase family.</text>
</comment>
<organism evidence="7 8">
    <name type="scientific">Austropuccinia psidii MF-1</name>
    <dbReference type="NCBI Taxonomy" id="1389203"/>
    <lineage>
        <taxon>Eukaryota</taxon>
        <taxon>Fungi</taxon>
        <taxon>Dikarya</taxon>
        <taxon>Basidiomycota</taxon>
        <taxon>Pucciniomycotina</taxon>
        <taxon>Pucciniomycetes</taxon>
        <taxon>Pucciniales</taxon>
        <taxon>Sphaerophragmiaceae</taxon>
        <taxon>Austropuccinia</taxon>
    </lineage>
</organism>
<dbReference type="EMBL" id="AVOT02001918">
    <property type="protein sequence ID" value="MBW0468614.1"/>
    <property type="molecule type" value="Genomic_DNA"/>
</dbReference>
<dbReference type="InterPro" id="IPR039556">
    <property type="entry name" value="ICL/PEPM"/>
</dbReference>
<dbReference type="PANTHER" id="PTHR21631:SF13">
    <property type="entry name" value="MITOCHONDRIAL 2-METHYLISOCITRATE LYASE ICL2"/>
    <property type="match status" value="1"/>
</dbReference>